<dbReference type="GO" id="GO:0042398">
    <property type="term" value="P:modified amino acid biosynthetic process"/>
    <property type="evidence" value="ECO:0007669"/>
    <property type="project" value="InterPro"/>
</dbReference>
<dbReference type="NCBIfam" id="TIGR02050">
    <property type="entry name" value="gshA_cyan_rel"/>
    <property type="match status" value="1"/>
</dbReference>
<evidence type="ECO:0000256" key="1">
    <source>
        <dbReference type="ARBA" id="ARBA00022598"/>
    </source>
</evidence>
<dbReference type="GO" id="GO:0004357">
    <property type="term" value="F:glutamate-cysteine ligase activity"/>
    <property type="evidence" value="ECO:0007669"/>
    <property type="project" value="UniProtKB-EC"/>
</dbReference>
<sequence length="404" mass="45370">MPTLRTASSQPSSTDIGAEPMDFATSAQSTVGIEWELQLIDKDSNDLRQAAGFVMEQLKDNDFIHAEMLLNTIEITSGVHTTINGCVDDLIRGAERLREVTDPLRIDIASAGSHPFADPAYQRVTDSARYEELVNRTQYWGRQMLLFGTHVHVGIDRRDKVLPIVRAMLSRAFHIQALSSSSPYWAGEHTQYASNRAMVFQQLPTAGTPRQFIEWHELERYTADLKKTGVIEDFNEVRWDIRPSPGWGTIETRVADANTNLHELRAIAALIHCLIDHFSTELDAGRDMPTMPEWFVDENKWRAARYGMDAILIVDRHGNEEHVADTVKDMLVSLEPTAERLGCLDELAGLTDILEIGAAYQRFTEVAKRHGGSLDAVVEHMRAEMKAEKPLPSAATVLERQGPR</sequence>
<keyword evidence="8" id="KW-1185">Reference proteome</keyword>
<evidence type="ECO:0000313" key="7">
    <source>
        <dbReference type="EMBL" id="AZN29464.1"/>
    </source>
</evidence>
<evidence type="ECO:0000256" key="5">
    <source>
        <dbReference type="HAMAP-Rule" id="MF_01609"/>
    </source>
</evidence>
<comment type="function">
    <text evidence="5">ATP-dependent carboxylate-amine ligase which exhibits weak glutamate--cysteine ligase activity.</text>
</comment>
<feature type="region of interest" description="Disordered" evidence="6">
    <location>
        <begin position="1"/>
        <end position="20"/>
    </location>
</feature>
<dbReference type="InterPro" id="IPR014746">
    <property type="entry name" value="Gln_synth/guanido_kin_cat_dom"/>
</dbReference>
<evidence type="ECO:0000313" key="8">
    <source>
        <dbReference type="Proteomes" id="UP000270021"/>
    </source>
</evidence>
<evidence type="ECO:0000256" key="4">
    <source>
        <dbReference type="ARBA" id="ARBA00048819"/>
    </source>
</evidence>
<dbReference type="EMBL" id="CP034438">
    <property type="protein sequence ID" value="AZN29464.1"/>
    <property type="molecule type" value="Genomic_DNA"/>
</dbReference>
<dbReference type="NCBIfam" id="NF010044">
    <property type="entry name" value="PRK13517.1-4"/>
    <property type="match status" value="1"/>
</dbReference>
<dbReference type="HAMAP" id="MF_01609">
    <property type="entry name" value="Glu_cys_ligase_2"/>
    <property type="match status" value="1"/>
</dbReference>
<dbReference type="InterPro" id="IPR006336">
    <property type="entry name" value="GCS2"/>
</dbReference>
<dbReference type="Gene3D" id="3.30.590.20">
    <property type="match status" value="1"/>
</dbReference>
<dbReference type="Proteomes" id="UP000270021">
    <property type="component" value="Chromosome"/>
</dbReference>
<dbReference type="EC" id="6.3.2.2" evidence="5"/>
<dbReference type="GO" id="GO:0005524">
    <property type="term" value="F:ATP binding"/>
    <property type="evidence" value="ECO:0007669"/>
    <property type="project" value="UniProtKB-KW"/>
</dbReference>
<comment type="catalytic activity">
    <reaction evidence="4 5">
        <text>L-cysteine + L-glutamate + ATP = gamma-L-glutamyl-L-cysteine + ADP + phosphate + H(+)</text>
        <dbReference type="Rhea" id="RHEA:13285"/>
        <dbReference type="ChEBI" id="CHEBI:15378"/>
        <dbReference type="ChEBI" id="CHEBI:29985"/>
        <dbReference type="ChEBI" id="CHEBI:30616"/>
        <dbReference type="ChEBI" id="CHEBI:35235"/>
        <dbReference type="ChEBI" id="CHEBI:43474"/>
        <dbReference type="ChEBI" id="CHEBI:58173"/>
        <dbReference type="ChEBI" id="CHEBI:456216"/>
        <dbReference type="EC" id="6.3.2.2"/>
    </reaction>
</comment>
<keyword evidence="3 5" id="KW-0067">ATP-binding</keyword>
<protein>
    <recommendedName>
        <fullName evidence="5">Putative glutamate--cysteine ligase 2</fullName>
        <ecNumber evidence="5">6.3.2.2</ecNumber>
    </recommendedName>
    <alternativeName>
        <fullName evidence="5">Gamma-glutamylcysteine synthetase 2</fullName>
        <shortName evidence="5">GCS 2</shortName>
        <shortName evidence="5">Gamma-GCS 2</shortName>
    </alternativeName>
</protein>
<proteinExistence type="inferred from homology"/>
<feature type="compositionally biased region" description="Polar residues" evidence="6">
    <location>
        <begin position="1"/>
        <end position="15"/>
    </location>
</feature>
<dbReference type="PANTHER" id="PTHR36510">
    <property type="entry name" value="GLUTAMATE--CYSTEINE LIGASE 2-RELATED"/>
    <property type="match status" value="1"/>
</dbReference>
<keyword evidence="1 5" id="KW-0436">Ligase</keyword>
<dbReference type="Pfam" id="PF04107">
    <property type="entry name" value="GCS2"/>
    <property type="match status" value="1"/>
</dbReference>
<gene>
    <name evidence="7" type="ORF">EJO69_03445</name>
</gene>
<dbReference type="KEGG" id="fsl:EJO69_03445"/>
<organism evidence="7 8">
    <name type="scientific">Flaviflexus salsibiostraticola</name>
    <dbReference type="NCBI Taxonomy" id="1282737"/>
    <lineage>
        <taxon>Bacteria</taxon>
        <taxon>Bacillati</taxon>
        <taxon>Actinomycetota</taxon>
        <taxon>Actinomycetes</taxon>
        <taxon>Actinomycetales</taxon>
        <taxon>Actinomycetaceae</taxon>
        <taxon>Flaviflexus</taxon>
    </lineage>
</organism>
<reference evidence="7 8" key="1">
    <citation type="submission" date="2018-12" db="EMBL/GenBank/DDBJ databases">
        <title>Complete genome sequence of Flaviflexus salsibiostraticola KCTC 33148.</title>
        <authorList>
            <person name="Bae J.-W."/>
        </authorList>
    </citation>
    <scope>NUCLEOTIDE SEQUENCE [LARGE SCALE GENOMIC DNA]</scope>
    <source>
        <strain evidence="7 8">KCTC 33148</strain>
    </source>
</reference>
<dbReference type="InterPro" id="IPR050141">
    <property type="entry name" value="GCL_type2/YbdK_subfam"/>
</dbReference>
<accession>A0A3Q8WT53</accession>
<evidence type="ECO:0000256" key="3">
    <source>
        <dbReference type="ARBA" id="ARBA00022840"/>
    </source>
</evidence>
<evidence type="ECO:0000256" key="6">
    <source>
        <dbReference type="SAM" id="MobiDB-lite"/>
    </source>
</evidence>
<dbReference type="InterPro" id="IPR011793">
    <property type="entry name" value="YbdK"/>
</dbReference>
<dbReference type="OrthoDB" id="9769628at2"/>
<evidence type="ECO:0000256" key="2">
    <source>
        <dbReference type="ARBA" id="ARBA00022741"/>
    </source>
</evidence>
<dbReference type="SUPFAM" id="SSF55931">
    <property type="entry name" value="Glutamine synthetase/guanido kinase"/>
    <property type="match status" value="1"/>
</dbReference>
<name>A0A3Q8WT53_9ACTO</name>
<keyword evidence="2 5" id="KW-0547">Nucleotide-binding</keyword>
<dbReference type="PANTHER" id="PTHR36510:SF1">
    <property type="entry name" value="GLUTAMATE--CYSTEINE LIGASE 2-RELATED"/>
    <property type="match status" value="1"/>
</dbReference>
<dbReference type="AlphaFoldDB" id="A0A3Q8WT53"/>
<dbReference type="NCBIfam" id="NF010042">
    <property type="entry name" value="PRK13517.1-2"/>
    <property type="match status" value="1"/>
</dbReference>
<comment type="similarity">
    <text evidence="5">Belongs to the glutamate--cysteine ligase type 2 family. YbdK subfamily.</text>
</comment>